<dbReference type="Gene3D" id="2.115.10.20">
    <property type="entry name" value="Glycosyl hydrolase domain, family 43"/>
    <property type="match status" value="1"/>
</dbReference>
<evidence type="ECO:0000256" key="7">
    <source>
        <dbReference type="RuleBase" id="RU361187"/>
    </source>
</evidence>
<evidence type="ECO:0000256" key="6">
    <source>
        <dbReference type="PIRSR" id="PIRSR606710-2"/>
    </source>
</evidence>
<name>A0A6I2LCI4_9BURK</name>
<sequence>MQTCFRPPLGGLVPHRPLVWKVLVAMLIFMASFAISAHAAITMNTTVQYKIKNVNSGLVLGLSGASQAAGTKVVQWADNGTSDHLWHFMPMGNGQYNIENMLTHQVLGVTNASTADGAQIVQWSDNGTADHLWTVTQAASGNFLIQNVNSGKYLEAYLASTLNTATIDQWSSTGCTCQEWQFVNTGVAAYPAPRTVAGNGIYVHDPYMLRDSAGTYWLYGTHQTLAYSTDRTNFTLYTSCTTTQLGGYVTCPVIGPDFSSWSGLQTPKGWNSGANTDIWAPSLMVVNGTYYQYYSIPYLPSTGAEALIGLATSSAPQGPWTDKGWVTKSWTSTTTSPPSGFSATTDNAIDPAPFVDASGNWWMTWGSWTDGIHLIQLNPSTGLKSTTNTTVYTLAQRGSPSAGEEGPFIYYYNGYYYYFAPINVCCNGTSSTYRTIVGRSTSVTGPYVDRGGVALTAGGGTILLSTHGNIIGPGGGSVFTDAGNNNTPTFVYHYYDGNNNGAATLGINPLAFTSDGWPYIVSN</sequence>
<evidence type="ECO:0000259" key="9">
    <source>
        <dbReference type="Pfam" id="PF14200"/>
    </source>
</evidence>
<dbReference type="SUPFAM" id="SSF50370">
    <property type="entry name" value="Ricin B-like lectins"/>
    <property type="match status" value="1"/>
</dbReference>
<evidence type="ECO:0000256" key="4">
    <source>
        <dbReference type="ARBA" id="ARBA00023295"/>
    </source>
</evidence>
<keyword evidence="4 7" id="KW-0326">Glycosidase</keyword>
<feature type="active site" description="Proton acceptor" evidence="5">
    <location>
        <position position="205"/>
    </location>
</feature>
<keyword evidence="8" id="KW-1133">Transmembrane helix</keyword>
<dbReference type="PANTHER" id="PTHR43301:SF3">
    <property type="entry name" value="ARABINAN ENDO-1,5-ALPHA-L-ARABINOSIDASE A-RELATED"/>
    <property type="match status" value="1"/>
</dbReference>
<dbReference type="InterPro" id="IPR006710">
    <property type="entry name" value="Glyco_hydro_43"/>
</dbReference>
<evidence type="ECO:0000256" key="8">
    <source>
        <dbReference type="SAM" id="Phobius"/>
    </source>
</evidence>
<dbReference type="InterPro" id="IPR050727">
    <property type="entry name" value="GH43_arabinanases"/>
</dbReference>
<reference evidence="10 11" key="1">
    <citation type="submission" date="2019-11" db="EMBL/GenBank/DDBJ databases">
        <title>Novel species isolated from a subtropical stream in China.</title>
        <authorList>
            <person name="Lu H."/>
        </authorList>
    </citation>
    <scope>NUCLEOTIDE SEQUENCE [LARGE SCALE GENOMIC DNA]</scope>
    <source>
        <strain evidence="10 11">FT80W</strain>
    </source>
</reference>
<feature type="domain" description="Ricin B lectin" evidence="9">
    <location>
        <begin position="132"/>
        <end position="186"/>
    </location>
</feature>
<dbReference type="CDD" id="cd00161">
    <property type="entry name" value="beta-trefoil_Ricin-like"/>
    <property type="match status" value="1"/>
</dbReference>
<dbReference type="GO" id="GO:0005975">
    <property type="term" value="P:carbohydrate metabolic process"/>
    <property type="evidence" value="ECO:0007669"/>
    <property type="project" value="InterPro"/>
</dbReference>
<protein>
    <submittedName>
        <fullName evidence="10">Family 43 glycosylhydrolase</fullName>
    </submittedName>
</protein>
<dbReference type="Pfam" id="PF04616">
    <property type="entry name" value="Glyco_hydro_43"/>
    <property type="match status" value="1"/>
</dbReference>
<comment type="similarity">
    <text evidence="2 7">Belongs to the glycosyl hydrolase 43 family.</text>
</comment>
<feature type="domain" description="Ricin B lectin" evidence="9">
    <location>
        <begin position="47"/>
        <end position="123"/>
    </location>
</feature>
<evidence type="ECO:0000313" key="10">
    <source>
        <dbReference type="EMBL" id="MRW94476.1"/>
    </source>
</evidence>
<dbReference type="Proteomes" id="UP000433309">
    <property type="component" value="Unassembled WGS sequence"/>
</dbReference>
<keyword evidence="8" id="KW-0812">Transmembrane</keyword>
<dbReference type="InterPro" id="IPR023296">
    <property type="entry name" value="Glyco_hydro_beta-prop_sf"/>
</dbReference>
<dbReference type="SUPFAM" id="SSF75005">
    <property type="entry name" value="Arabinanase/levansucrase/invertase"/>
    <property type="match status" value="1"/>
</dbReference>
<keyword evidence="11" id="KW-1185">Reference proteome</keyword>
<comment type="pathway">
    <text evidence="1">Glycan metabolism; L-arabinan degradation.</text>
</comment>
<dbReference type="CDD" id="cd08998">
    <property type="entry name" value="GH43_Arb43a-like"/>
    <property type="match status" value="1"/>
</dbReference>
<evidence type="ECO:0000256" key="1">
    <source>
        <dbReference type="ARBA" id="ARBA00004834"/>
    </source>
</evidence>
<proteinExistence type="inferred from homology"/>
<comment type="caution">
    <text evidence="10">The sequence shown here is derived from an EMBL/GenBank/DDBJ whole genome shotgun (WGS) entry which is preliminary data.</text>
</comment>
<evidence type="ECO:0000256" key="5">
    <source>
        <dbReference type="PIRSR" id="PIRSR606710-1"/>
    </source>
</evidence>
<keyword evidence="8" id="KW-0472">Membrane</keyword>
<dbReference type="AlphaFoldDB" id="A0A6I2LCI4"/>
<evidence type="ECO:0000256" key="2">
    <source>
        <dbReference type="ARBA" id="ARBA00009865"/>
    </source>
</evidence>
<accession>A0A6I2LCI4</accession>
<dbReference type="InterPro" id="IPR035992">
    <property type="entry name" value="Ricin_B-like_lectins"/>
</dbReference>
<dbReference type="EMBL" id="WKJK01000028">
    <property type="protein sequence ID" value="MRW94476.1"/>
    <property type="molecule type" value="Genomic_DNA"/>
</dbReference>
<evidence type="ECO:0000313" key="11">
    <source>
        <dbReference type="Proteomes" id="UP000433309"/>
    </source>
</evidence>
<evidence type="ECO:0000256" key="3">
    <source>
        <dbReference type="ARBA" id="ARBA00022801"/>
    </source>
</evidence>
<dbReference type="GO" id="GO:0004553">
    <property type="term" value="F:hydrolase activity, hydrolyzing O-glycosyl compounds"/>
    <property type="evidence" value="ECO:0007669"/>
    <property type="project" value="InterPro"/>
</dbReference>
<feature type="active site" description="Proton donor" evidence="5">
    <location>
        <position position="405"/>
    </location>
</feature>
<feature type="transmembrane region" description="Helical" evidence="8">
    <location>
        <begin position="18"/>
        <end position="41"/>
    </location>
</feature>
<dbReference type="PROSITE" id="PS50231">
    <property type="entry name" value="RICIN_B_LECTIN"/>
    <property type="match status" value="1"/>
</dbReference>
<dbReference type="Gene3D" id="2.80.10.50">
    <property type="match status" value="3"/>
</dbReference>
<dbReference type="Pfam" id="PF14200">
    <property type="entry name" value="RicinB_lectin_2"/>
    <property type="match status" value="2"/>
</dbReference>
<gene>
    <name evidence="10" type="ORF">GJ699_31355</name>
</gene>
<dbReference type="InterPro" id="IPR000772">
    <property type="entry name" value="Ricin_B_lectin"/>
</dbReference>
<dbReference type="PANTHER" id="PTHR43301">
    <property type="entry name" value="ARABINAN ENDO-1,5-ALPHA-L-ARABINOSIDASE"/>
    <property type="match status" value="1"/>
</dbReference>
<organism evidence="10 11">
    <name type="scientific">Duganella guangzhouensis</name>
    <dbReference type="NCBI Taxonomy" id="2666084"/>
    <lineage>
        <taxon>Bacteria</taxon>
        <taxon>Pseudomonadati</taxon>
        <taxon>Pseudomonadota</taxon>
        <taxon>Betaproteobacteria</taxon>
        <taxon>Burkholderiales</taxon>
        <taxon>Oxalobacteraceae</taxon>
        <taxon>Telluria group</taxon>
        <taxon>Duganella</taxon>
    </lineage>
</organism>
<feature type="site" description="Important for catalytic activity, responsible for pKa modulation of the active site Glu and correct orientation of both the proton donor and substrate" evidence="6">
    <location>
        <position position="350"/>
    </location>
</feature>
<keyword evidence="3 7" id="KW-0378">Hydrolase</keyword>